<accession>A0A084GKF9</accession>
<dbReference type="EMBL" id="JNVC02000015">
    <property type="protein sequence ID" value="KEZ47821.1"/>
    <property type="molecule type" value="Genomic_DNA"/>
</dbReference>
<dbReference type="STRING" id="246786.GS18_0217655"/>
<sequence>MSDEQIDLYLKQGIYGTPETKPEERNKFLGTLRERIEIALTNGQVRQKKVYSEAAAAIRLGKGYQLLLNGTIAYSDLSKYIKLANEAEQPFTIVSDQKDTKIGLIVAAEHAIDKESIFVEDSIYKKSF</sequence>
<evidence type="ECO:0000313" key="1">
    <source>
        <dbReference type="EMBL" id="KEZ47821.1"/>
    </source>
</evidence>
<reference evidence="1 2" key="1">
    <citation type="journal article" date="2005" name="Int. J. Syst. Evol. Microbiol.">
        <title>Bacillus cibi sp. nov., isolated from jeotgal, a traditional Korean fermented seafood.</title>
        <authorList>
            <person name="Yoon J.H."/>
            <person name="Lee C.H."/>
            <person name="Oh T.K."/>
        </authorList>
    </citation>
    <scope>NUCLEOTIDE SEQUENCE [LARGE SCALE GENOMIC DNA]</scope>
    <source>
        <strain evidence="1 2">DSM 16189</strain>
    </source>
</reference>
<dbReference type="PIRSF" id="PIRSF034303">
    <property type="entry name" value="DUF1694"/>
    <property type="match status" value="1"/>
</dbReference>
<dbReference type="InterPro" id="IPR029064">
    <property type="entry name" value="Ribosomal_eL30-like_sf"/>
</dbReference>
<dbReference type="Pfam" id="PF07997">
    <property type="entry name" value="DUF1694"/>
    <property type="match status" value="1"/>
</dbReference>
<name>A0A084GKF9_METID</name>
<dbReference type="InterPro" id="IPR012543">
    <property type="entry name" value="DUF1694"/>
</dbReference>
<dbReference type="OrthoDB" id="95278at2"/>
<organism evidence="1 2">
    <name type="scientific">Metabacillus indicus</name>
    <name type="common">Bacillus indicus</name>
    <dbReference type="NCBI Taxonomy" id="246786"/>
    <lineage>
        <taxon>Bacteria</taxon>
        <taxon>Bacillati</taxon>
        <taxon>Bacillota</taxon>
        <taxon>Bacilli</taxon>
        <taxon>Bacillales</taxon>
        <taxon>Bacillaceae</taxon>
        <taxon>Metabacillus</taxon>
    </lineage>
</organism>
<dbReference type="SUPFAM" id="SSF160515">
    <property type="entry name" value="YueI-like"/>
    <property type="match status" value="1"/>
</dbReference>
<evidence type="ECO:0000313" key="2">
    <source>
        <dbReference type="Proteomes" id="UP000028549"/>
    </source>
</evidence>
<proteinExistence type="predicted"/>
<dbReference type="RefSeq" id="WP_029566636.1">
    <property type="nucleotide sequence ID" value="NZ_CP176757.1"/>
</dbReference>
<comment type="caution">
    <text evidence="1">The sequence shown here is derived from an EMBL/GenBank/DDBJ whole genome shotgun (WGS) entry which is preliminary data.</text>
</comment>
<dbReference type="Gene3D" id="3.30.1330.30">
    <property type="match status" value="1"/>
</dbReference>
<dbReference type="Proteomes" id="UP000028549">
    <property type="component" value="Unassembled WGS sequence"/>
</dbReference>
<protein>
    <submittedName>
        <fullName evidence="1">Uncharacterized protein</fullName>
    </submittedName>
</protein>
<dbReference type="AlphaFoldDB" id="A0A084GKF9"/>
<keyword evidence="2" id="KW-1185">Reference proteome</keyword>
<gene>
    <name evidence="1" type="ORF">GS18_0217655</name>
</gene>